<dbReference type="Pfam" id="PF00664">
    <property type="entry name" value="ABC_membrane"/>
    <property type="match status" value="2"/>
</dbReference>
<proteinExistence type="inferred from homology"/>
<dbReference type="GO" id="GO:0005524">
    <property type="term" value="F:ATP binding"/>
    <property type="evidence" value="ECO:0007669"/>
    <property type="project" value="UniProtKB-KW"/>
</dbReference>
<dbReference type="GO" id="GO:0005886">
    <property type="term" value="C:plasma membrane"/>
    <property type="evidence" value="ECO:0007669"/>
    <property type="project" value="UniProtKB-SubCell"/>
</dbReference>
<comment type="similarity">
    <text evidence="9">Belongs to the ABC transporter superfamily. Lipid exporter (TC 3.A.1.106) family.</text>
</comment>
<protein>
    <submittedName>
        <fullName evidence="14">ATP-binding cassette subfamily B protein</fullName>
    </submittedName>
</protein>
<dbReference type="EMBL" id="QUNO01000014">
    <property type="protein sequence ID" value="REH37988.1"/>
    <property type="molecule type" value="Genomic_DNA"/>
</dbReference>
<dbReference type="Gene3D" id="1.20.1560.10">
    <property type="entry name" value="ABC transporter type 1, transmembrane domain"/>
    <property type="match status" value="2"/>
</dbReference>
<evidence type="ECO:0000256" key="10">
    <source>
        <dbReference type="SAM" id="MobiDB-lite"/>
    </source>
</evidence>
<evidence type="ECO:0000256" key="1">
    <source>
        <dbReference type="ARBA" id="ARBA00004651"/>
    </source>
</evidence>
<dbReference type="AlphaFoldDB" id="A0A3E0H3Z5"/>
<feature type="transmembrane region" description="Helical" evidence="11">
    <location>
        <begin position="901"/>
        <end position="923"/>
    </location>
</feature>
<keyword evidence="6 14" id="KW-0067">ATP-binding</keyword>
<dbReference type="InterPro" id="IPR003593">
    <property type="entry name" value="AAA+_ATPase"/>
</dbReference>
<feature type="region of interest" description="Disordered" evidence="10">
    <location>
        <begin position="568"/>
        <end position="588"/>
    </location>
</feature>
<feature type="transmembrane region" description="Helical" evidence="11">
    <location>
        <begin position="52"/>
        <end position="72"/>
    </location>
</feature>
<dbReference type="SMART" id="SM00382">
    <property type="entry name" value="AAA"/>
    <property type="match status" value="2"/>
</dbReference>
<dbReference type="InterPro" id="IPR027417">
    <property type="entry name" value="P-loop_NTPase"/>
</dbReference>
<evidence type="ECO:0000256" key="5">
    <source>
        <dbReference type="ARBA" id="ARBA00022741"/>
    </source>
</evidence>
<dbReference type="OrthoDB" id="9806127at2"/>
<comment type="caution">
    <text evidence="14">The sequence shown here is derived from an EMBL/GenBank/DDBJ whole genome shotgun (WGS) entry which is preliminary data.</text>
</comment>
<dbReference type="CDD" id="cd18543">
    <property type="entry name" value="ABC_6TM_Rv0194_D1_like"/>
    <property type="match status" value="1"/>
</dbReference>
<evidence type="ECO:0000313" key="14">
    <source>
        <dbReference type="EMBL" id="REH37988.1"/>
    </source>
</evidence>
<keyword evidence="7 11" id="KW-1133">Transmembrane helix</keyword>
<dbReference type="PANTHER" id="PTHR43394">
    <property type="entry name" value="ATP-DEPENDENT PERMEASE MDL1, MITOCHONDRIAL"/>
    <property type="match status" value="1"/>
</dbReference>
<dbReference type="InterPro" id="IPR039421">
    <property type="entry name" value="Type_1_exporter"/>
</dbReference>
<dbReference type="Proteomes" id="UP000256269">
    <property type="component" value="Unassembled WGS sequence"/>
</dbReference>
<dbReference type="SUPFAM" id="SSF90123">
    <property type="entry name" value="ABC transporter transmembrane region"/>
    <property type="match status" value="2"/>
</dbReference>
<feature type="domain" description="ABC transporter" evidence="12">
    <location>
        <begin position="331"/>
        <end position="565"/>
    </location>
</feature>
<feature type="domain" description="ABC transmembrane type-1" evidence="13">
    <location>
        <begin position="22"/>
        <end position="297"/>
    </location>
</feature>
<accession>A0A3E0H3Z5</accession>
<dbReference type="Pfam" id="PF00005">
    <property type="entry name" value="ABC_tran"/>
    <property type="match status" value="2"/>
</dbReference>
<sequence length="1243" mass="132278">MTSRLLGYCLRHRRDLILSYGAALVAATATVVLPLIIRQIVDDVAAGRPGVVLPLTVVLVAVAGVRFGCAYLRRYRSGHLSLGVQYDMRADVFDSLLRLDGAQQDDLRTGQVVSRSISDITLIQTLLQMLPNVVGNLLMFVVSLVVMAVLSPLLTVIALAVGPALWLIAYRSRRDLFPANWHAQQEAAEVAGGVEAAVTGVRVVKGFGQESRELSELEGRARRLFASRLRVARLTSRYSPALQSVPALGQVLVLALGGWLALHGHISLGTFLAFSSYLAGFVSPVRQLATLLTVSQQARASVTRVLEIIDTEPGVADPPDAVELPDHPLTVEFDDVVFGYGDGEPVLRGLSLRVEPGETVAVVGAAGSGKSTLAQLLPRLYDVRSGSVRVGGVDVRQLSVASLRSRLGFVFEDSFLLSDTVRSNICYGRTDAPEQAVLAAAAIAQAAGFVAELPDGYDTVVGEQGLTLSGGQRQRIALARALLLDPRVLVLDDATSAVDTQVEALIQEGLAGVTGARTTLVIAHRRSTLALADRVAVLDDGRIVDVGTIEELDARCELFRALLSGDDMPDVDEQAATEPPRPDGRTPELWPAVVEARPGGVESRVATMFATAAAGHGGPGRLASAGGGLLMSAPAGEELLARLPEPPARDYDPGVPPELARAADLSFSLGRLLRPFLTPLLAGLLLVVLDAAAQIAVPVLVRTGVDQGVAQGAVTALWIASAVAGVVVVLDWAVSVAQVRVTGRTGERLLYTLRVKTFAQLQRLGLDYYERELGGRIMTRMTTDVDALSNFLQTGLATAVVSVLTILGVLVALVAIDGGLALVLVCVLPVLVVATVVFRARSVPAYTEARERVSAVNAYLQEHVAGIRVTQAFRRERHNAAEFARRARAFRDSRLRAQRYMATYFPFVEFLSAVSTGLVLVIGSDQVRAGAVTAGTLIAFVLYVDLFFSPVQQLSQVFDGYQQAVVGMSRLRGLMRTPTTTPAATDPSPVRELRGEVVFDDVHFAYGQGKEALRGITLRIPAGSTVALVGETGAGKSTVVKLLARFYDPTSGAVVVDGQDLRQLDLAGYRRRLGLVPQEPHLFGATVRDAIAYGRPDATDAEVEAAARAVGAHGMVATLPQGYLHPIGERGRNLSAGQRQLLALARAELVDPDILLLDEATASLDLATEQTVRLATDALARRRTTIVVAHRLTTAAVADLIVVVDAGAVVEQGTHEQLLAAGGRYHRLWTAFTHMSAPEGMPA</sequence>
<dbReference type="InterPro" id="IPR017871">
    <property type="entry name" value="ABC_transporter-like_CS"/>
</dbReference>
<evidence type="ECO:0000256" key="9">
    <source>
        <dbReference type="ARBA" id="ARBA00061644"/>
    </source>
</evidence>
<evidence type="ECO:0000256" key="8">
    <source>
        <dbReference type="ARBA" id="ARBA00023136"/>
    </source>
</evidence>
<evidence type="ECO:0000256" key="11">
    <source>
        <dbReference type="SAM" id="Phobius"/>
    </source>
</evidence>
<keyword evidence="8 11" id="KW-0472">Membrane</keyword>
<name>A0A3E0H3Z5_9PSEU</name>
<dbReference type="PROSITE" id="PS50929">
    <property type="entry name" value="ABC_TM1F"/>
    <property type="match status" value="2"/>
</dbReference>
<feature type="transmembrane region" description="Helical" evidence="11">
    <location>
        <begin position="676"/>
        <end position="701"/>
    </location>
</feature>
<dbReference type="CDD" id="cd18546">
    <property type="entry name" value="ABC_6TM_Rv0194_D2_like"/>
    <property type="match status" value="1"/>
</dbReference>
<dbReference type="InterPro" id="IPR036640">
    <property type="entry name" value="ABC1_TM_sf"/>
</dbReference>
<keyword evidence="3" id="KW-1003">Cell membrane</keyword>
<evidence type="ECO:0000256" key="2">
    <source>
        <dbReference type="ARBA" id="ARBA00022448"/>
    </source>
</evidence>
<organism evidence="14 15">
    <name type="scientific">Kutzneria buriramensis</name>
    <dbReference type="NCBI Taxonomy" id="1045776"/>
    <lineage>
        <taxon>Bacteria</taxon>
        <taxon>Bacillati</taxon>
        <taxon>Actinomycetota</taxon>
        <taxon>Actinomycetes</taxon>
        <taxon>Pseudonocardiales</taxon>
        <taxon>Pseudonocardiaceae</taxon>
        <taxon>Kutzneria</taxon>
    </lineage>
</organism>
<dbReference type="PROSITE" id="PS00211">
    <property type="entry name" value="ABC_TRANSPORTER_1"/>
    <property type="match status" value="1"/>
</dbReference>
<feature type="domain" description="ABC transmembrane type-1" evidence="13">
    <location>
        <begin position="681"/>
        <end position="963"/>
    </location>
</feature>
<reference evidence="14 15" key="1">
    <citation type="submission" date="2018-08" db="EMBL/GenBank/DDBJ databases">
        <title>Genomic Encyclopedia of Archaeal and Bacterial Type Strains, Phase II (KMG-II): from individual species to whole genera.</title>
        <authorList>
            <person name="Goeker M."/>
        </authorList>
    </citation>
    <scope>NUCLEOTIDE SEQUENCE [LARGE SCALE GENOMIC DNA]</scope>
    <source>
        <strain evidence="14 15">DSM 45791</strain>
    </source>
</reference>
<dbReference type="InterPro" id="IPR011527">
    <property type="entry name" value="ABC1_TM_dom"/>
</dbReference>
<dbReference type="GO" id="GO:0015421">
    <property type="term" value="F:ABC-type oligopeptide transporter activity"/>
    <property type="evidence" value="ECO:0007669"/>
    <property type="project" value="TreeGrafter"/>
</dbReference>
<feature type="transmembrane region" description="Helical" evidence="11">
    <location>
        <begin position="929"/>
        <end position="948"/>
    </location>
</feature>
<dbReference type="FunFam" id="3.40.50.300:FF:000299">
    <property type="entry name" value="ABC transporter ATP-binding protein/permease"/>
    <property type="match status" value="2"/>
</dbReference>
<keyword evidence="5" id="KW-0547">Nucleotide-binding</keyword>
<dbReference type="SUPFAM" id="SSF52540">
    <property type="entry name" value="P-loop containing nucleoside triphosphate hydrolases"/>
    <property type="match status" value="2"/>
</dbReference>
<feature type="domain" description="ABC transporter" evidence="12">
    <location>
        <begin position="997"/>
        <end position="1231"/>
    </location>
</feature>
<dbReference type="Gene3D" id="3.40.50.300">
    <property type="entry name" value="P-loop containing nucleotide triphosphate hydrolases"/>
    <property type="match status" value="2"/>
</dbReference>
<evidence type="ECO:0000256" key="3">
    <source>
        <dbReference type="ARBA" id="ARBA00022475"/>
    </source>
</evidence>
<feature type="transmembrane region" description="Helical" evidence="11">
    <location>
        <begin position="125"/>
        <end position="147"/>
    </location>
</feature>
<feature type="transmembrane region" description="Helical" evidence="11">
    <location>
        <begin position="20"/>
        <end position="40"/>
    </location>
</feature>
<dbReference type="PROSITE" id="PS50893">
    <property type="entry name" value="ABC_TRANSPORTER_2"/>
    <property type="match status" value="2"/>
</dbReference>
<comment type="subcellular location">
    <subcellularLocation>
        <location evidence="1">Cell membrane</location>
        <topology evidence="1">Multi-pass membrane protein</topology>
    </subcellularLocation>
</comment>
<dbReference type="PANTHER" id="PTHR43394:SF1">
    <property type="entry name" value="ATP-BINDING CASSETTE SUB-FAMILY B MEMBER 10, MITOCHONDRIAL"/>
    <property type="match status" value="1"/>
</dbReference>
<dbReference type="InterPro" id="IPR003439">
    <property type="entry name" value="ABC_transporter-like_ATP-bd"/>
</dbReference>
<feature type="transmembrane region" description="Helical" evidence="11">
    <location>
        <begin position="822"/>
        <end position="840"/>
    </location>
</feature>
<evidence type="ECO:0000259" key="13">
    <source>
        <dbReference type="PROSITE" id="PS50929"/>
    </source>
</evidence>
<evidence type="ECO:0000256" key="7">
    <source>
        <dbReference type="ARBA" id="ARBA00022989"/>
    </source>
</evidence>
<keyword evidence="2" id="KW-0813">Transport</keyword>
<evidence type="ECO:0000256" key="4">
    <source>
        <dbReference type="ARBA" id="ARBA00022692"/>
    </source>
</evidence>
<gene>
    <name evidence="14" type="ORF">BCF44_11413</name>
</gene>
<evidence type="ECO:0000256" key="6">
    <source>
        <dbReference type="ARBA" id="ARBA00022840"/>
    </source>
</evidence>
<evidence type="ECO:0000259" key="12">
    <source>
        <dbReference type="PROSITE" id="PS50893"/>
    </source>
</evidence>
<dbReference type="RefSeq" id="WP_116178865.1">
    <property type="nucleotide sequence ID" value="NZ_CP144375.1"/>
</dbReference>
<feature type="transmembrane region" description="Helical" evidence="11">
    <location>
        <begin position="713"/>
        <end position="734"/>
    </location>
</feature>
<dbReference type="GO" id="GO:0016887">
    <property type="term" value="F:ATP hydrolysis activity"/>
    <property type="evidence" value="ECO:0007669"/>
    <property type="project" value="InterPro"/>
</dbReference>
<keyword evidence="15" id="KW-1185">Reference proteome</keyword>
<evidence type="ECO:0000313" key="15">
    <source>
        <dbReference type="Proteomes" id="UP000256269"/>
    </source>
</evidence>
<feature type="transmembrane region" description="Helical" evidence="11">
    <location>
        <begin position="796"/>
        <end position="816"/>
    </location>
</feature>
<keyword evidence="4 11" id="KW-0812">Transmembrane</keyword>